<evidence type="ECO:0000256" key="1">
    <source>
        <dbReference type="ARBA" id="ARBA00007689"/>
    </source>
</evidence>
<proteinExistence type="inferred from homology"/>
<dbReference type="SUPFAM" id="SSF54909">
    <property type="entry name" value="Dimeric alpha+beta barrel"/>
    <property type="match status" value="1"/>
</dbReference>
<name>A0ABT9IME6_9MICC</name>
<sequence>MIVVSLSYKVPLDVVEFHSPAHMEWVNDGYAKGLFVASGRKSPRTGGILLSTATLEEVQAAVERDPFNVNGVAAFDIEEFVPTRVAEGYEALLPVTE</sequence>
<organism evidence="3 4">
    <name type="scientific">Arthrobacter horti</name>
    <dbReference type="NCBI Taxonomy" id="3068273"/>
    <lineage>
        <taxon>Bacteria</taxon>
        <taxon>Bacillati</taxon>
        <taxon>Actinomycetota</taxon>
        <taxon>Actinomycetes</taxon>
        <taxon>Micrococcales</taxon>
        <taxon>Micrococcaceae</taxon>
        <taxon>Arthrobacter</taxon>
    </lineage>
</organism>
<evidence type="ECO:0000313" key="4">
    <source>
        <dbReference type="Proteomes" id="UP001232725"/>
    </source>
</evidence>
<reference evidence="3 4" key="1">
    <citation type="submission" date="2023-08" db="EMBL/GenBank/DDBJ databases">
        <title>Arthrobacter horti sp. nov., isolated from forest soil.</title>
        <authorList>
            <person name="Park M."/>
        </authorList>
    </citation>
    <scope>NUCLEOTIDE SEQUENCE [LARGE SCALE GENOMIC DNA]</scope>
    <source>
        <strain evidence="3 4">YJM1</strain>
    </source>
</reference>
<protein>
    <submittedName>
        <fullName evidence="3">YciI family protein</fullName>
    </submittedName>
</protein>
<evidence type="ECO:0000313" key="3">
    <source>
        <dbReference type="EMBL" id="MDP5226771.1"/>
    </source>
</evidence>
<dbReference type="PANTHER" id="PTHR37828:SF1">
    <property type="entry name" value="YCII-RELATED DOMAIN-CONTAINING PROTEIN"/>
    <property type="match status" value="1"/>
</dbReference>
<dbReference type="RefSeq" id="WP_305995828.1">
    <property type="nucleotide sequence ID" value="NZ_JAVALS010000003.1"/>
</dbReference>
<dbReference type="EMBL" id="JAVALS010000003">
    <property type="protein sequence ID" value="MDP5226771.1"/>
    <property type="molecule type" value="Genomic_DNA"/>
</dbReference>
<keyword evidence="4" id="KW-1185">Reference proteome</keyword>
<dbReference type="Gene3D" id="3.30.70.1060">
    <property type="entry name" value="Dimeric alpha+beta barrel"/>
    <property type="match status" value="1"/>
</dbReference>
<dbReference type="PANTHER" id="PTHR37828">
    <property type="entry name" value="GSR2449 PROTEIN"/>
    <property type="match status" value="1"/>
</dbReference>
<dbReference type="Proteomes" id="UP001232725">
    <property type="component" value="Unassembled WGS sequence"/>
</dbReference>
<accession>A0ABT9IME6</accession>
<comment type="similarity">
    <text evidence="1">Belongs to the YciI family.</text>
</comment>
<comment type="caution">
    <text evidence="3">The sequence shown here is derived from an EMBL/GenBank/DDBJ whole genome shotgun (WGS) entry which is preliminary data.</text>
</comment>
<feature type="domain" description="YCII-related" evidence="2">
    <location>
        <begin position="1"/>
        <end position="80"/>
    </location>
</feature>
<dbReference type="Pfam" id="PF03795">
    <property type="entry name" value="YCII"/>
    <property type="match status" value="1"/>
</dbReference>
<dbReference type="InterPro" id="IPR011008">
    <property type="entry name" value="Dimeric_a/b-barrel"/>
</dbReference>
<evidence type="ECO:0000259" key="2">
    <source>
        <dbReference type="Pfam" id="PF03795"/>
    </source>
</evidence>
<gene>
    <name evidence="3" type="ORF">Q9R02_06365</name>
</gene>
<dbReference type="InterPro" id="IPR005545">
    <property type="entry name" value="YCII"/>
</dbReference>